<reference evidence="3" key="1">
    <citation type="submission" date="2018-03" db="EMBL/GenBank/DDBJ databases">
        <title>ARS-UCD1.2.</title>
        <authorList>
            <person name="Rosen B.D."/>
            <person name="Bickhart D.M."/>
            <person name="Koren S."/>
            <person name="Schnabel R.D."/>
            <person name="Hall R."/>
            <person name="Zimin A."/>
            <person name="Dreischer C."/>
            <person name="Schultheiss S."/>
            <person name="Schroeder S.G."/>
            <person name="Elsik C.G."/>
            <person name="Couldrey C."/>
            <person name="Liu G.E."/>
            <person name="Van Tassell C.P."/>
            <person name="Phillippy A.M."/>
            <person name="Smith T.P.L."/>
            <person name="Medrano J.F."/>
        </authorList>
    </citation>
    <scope>NUCLEOTIDE SEQUENCE [LARGE SCALE GENOMIC DNA]</scope>
    <source>
        <strain evidence="3">Hereford</strain>
    </source>
</reference>
<dbReference type="Gene3D" id="1.10.132.110">
    <property type="entry name" value="Serum amyloid A protein"/>
    <property type="match status" value="1"/>
</dbReference>
<dbReference type="Proteomes" id="UP000009136">
    <property type="component" value="Chromosome 29"/>
</dbReference>
<protein>
    <submittedName>
        <fullName evidence="3">Mammary serum amyloid A3.2</fullName>
    </submittedName>
</protein>
<proteinExistence type="inferred from homology"/>
<dbReference type="AlphaFoldDB" id="A0AAA9TGJ5"/>
<evidence type="ECO:0000256" key="1">
    <source>
        <dbReference type="ARBA" id="ARBA00007745"/>
    </source>
</evidence>
<dbReference type="PANTHER" id="PTHR23424:SF31">
    <property type="entry name" value="SERUM AMYLOID A-3 PROTEIN"/>
    <property type="match status" value="1"/>
</dbReference>
<comment type="similarity">
    <text evidence="1">Belongs to the SAA family.</text>
</comment>
<feature type="compositionally biased region" description="Basic and acidic residues" evidence="2">
    <location>
        <begin position="181"/>
        <end position="191"/>
    </location>
</feature>
<dbReference type="GO" id="GO:0005576">
    <property type="term" value="C:extracellular region"/>
    <property type="evidence" value="ECO:0007669"/>
    <property type="project" value="InterPro"/>
</dbReference>
<dbReference type="InterPro" id="IPR000096">
    <property type="entry name" value="Serum_amyloid_A"/>
</dbReference>
<evidence type="ECO:0000313" key="4">
    <source>
        <dbReference type="Proteomes" id="UP000009136"/>
    </source>
</evidence>
<reference evidence="3" key="2">
    <citation type="submission" date="2025-08" db="UniProtKB">
        <authorList>
            <consortium name="Ensembl"/>
        </authorList>
    </citation>
    <scope>IDENTIFICATION</scope>
    <source>
        <strain evidence="3">Hereford</strain>
    </source>
</reference>
<dbReference type="Pfam" id="PF00277">
    <property type="entry name" value="SAA"/>
    <property type="match status" value="1"/>
</dbReference>
<accession>A0AAA9TGJ5</accession>
<dbReference type="PANTHER" id="PTHR23424">
    <property type="entry name" value="SERUM AMYLOID A"/>
    <property type="match status" value="1"/>
</dbReference>
<evidence type="ECO:0000313" key="3">
    <source>
        <dbReference type="Ensembl" id="ENSBTAP00000095305.1"/>
    </source>
</evidence>
<reference evidence="3" key="3">
    <citation type="submission" date="2025-09" db="UniProtKB">
        <authorList>
            <consortium name="Ensembl"/>
        </authorList>
    </citation>
    <scope>IDENTIFICATION</scope>
    <source>
        <strain evidence="3">Hereford</strain>
    </source>
</reference>
<dbReference type="SMART" id="SM00197">
    <property type="entry name" value="SAA"/>
    <property type="match status" value="1"/>
</dbReference>
<gene>
    <name evidence="3" type="primary">M-SAA3.2</name>
</gene>
<feature type="region of interest" description="Disordered" evidence="2">
    <location>
        <begin position="181"/>
        <end position="217"/>
    </location>
</feature>
<dbReference type="InterPro" id="IPR052464">
    <property type="entry name" value="Synovial_Prolif_Regulator"/>
</dbReference>
<evidence type="ECO:0000256" key="2">
    <source>
        <dbReference type="SAM" id="MobiDB-lite"/>
    </source>
</evidence>
<keyword evidence="4" id="KW-1185">Reference proteome</keyword>
<sequence>MGYSPRGPKEWDTTEYLSIHTLHSKCQYTTVGDENTFATGVRLEMERKGPTCYILNCKLHNLGKFDAGSTGSSASPGASAGGHGHRMNLSTGIIFCFLILGVSSQGWGTFLKEAGQGAKDMWRAYQDMKEANYKGADKYFHARGNYDAAQRGPGGAWAAKVISNARETIQGITDPLFKGMTRDQVREDSKADQAANEWGRSGKDPNHFRPAGLPNKY</sequence>
<dbReference type="GeneTree" id="ENSGT00390000004737"/>
<dbReference type="PROSITE" id="PS00992">
    <property type="entry name" value="SAA"/>
    <property type="match status" value="1"/>
</dbReference>
<dbReference type="PRINTS" id="PR00306">
    <property type="entry name" value="SERUMAMYLOID"/>
</dbReference>
<dbReference type="FunFam" id="1.10.132.110:FF:000001">
    <property type="entry name" value="Serum amyloid A protein"/>
    <property type="match status" value="1"/>
</dbReference>
<organism evidence="3 4">
    <name type="scientific">Bos taurus</name>
    <name type="common">Bovine</name>
    <dbReference type="NCBI Taxonomy" id="9913"/>
    <lineage>
        <taxon>Eukaryota</taxon>
        <taxon>Metazoa</taxon>
        <taxon>Chordata</taxon>
        <taxon>Craniata</taxon>
        <taxon>Vertebrata</taxon>
        <taxon>Euteleostomi</taxon>
        <taxon>Mammalia</taxon>
        <taxon>Eutheria</taxon>
        <taxon>Laurasiatheria</taxon>
        <taxon>Artiodactyla</taxon>
        <taxon>Ruminantia</taxon>
        <taxon>Pecora</taxon>
        <taxon>Bovidae</taxon>
        <taxon>Bovinae</taxon>
        <taxon>Bos</taxon>
    </lineage>
</organism>
<name>A0AAA9TGJ5_BOVIN</name>
<dbReference type="Ensembl" id="ENSBTAT00000099466.1">
    <property type="protein sequence ID" value="ENSBTAP00000095305.1"/>
    <property type="gene ID" value="ENSBTAG00000054278.2"/>
</dbReference>